<reference evidence="6 7" key="1">
    <citation type="submission" date="2013-05" db="EMBL/GenBank/DDBJ databases">
        <title>Genome sequence of Streptomyces sparsogenes DSM 40356.</title>
        <authorList>
            <person name="Coyne S."/>
            <person name="Seebeck F.P."/>
        </authorList>
    </citation>
    <scope>NUCLEOTIDE SEQUENCE [LARGE SCALE GENOMIC DNA]</scope>
    <source>
        <strain evidence="6 7">DSM 40356</strain>
    </source>
</reference>
<accession>A0A1R1SQG3</accession>
<evidence type="ECO:0000256" key="3">
    <source>
        <dbReference type="ARBA" id="ARBA00023163"/>
    </source>
</evidence>
<dbReference type="InterPro" id="IPR016032">
    <property type="entry name" value="Sig_transdc_resp-reg_C-effctor"/>
</dbReference>
<dbReference type="GO" id="GO:0003677">
    <property type="term" value="F:DNA binding"/>
    <property type="evidence" value="ECO:0007669"/>
    <property type="project" value="UniProtKB-KW"/>
</dbReference>
<keyword evidence="7" id="KW-1185">Reference proteome</keyword>
<organism evidence="6 7">
    <name type="scientific">Streptomyces sparsogenes DSM 40356</name>
    <dbReference type="NCBI Taxonomy" id="1331668"/>
    <lineage>
        <taxon>Bacteria</taxon>
        <taxon>Bacillati</taxon>
        <taxon>Actinomycetota</taxon>
        <taxon>Actinomycetes</taxon>
        <taxon>Kitasatosporales</taxon>
        <taxon>Streptomycetaceae</taxon>
        <taxon>Streptomyces</taxon>
    </lineage>
</organism>
<gene>
    <name evidence="6" type="ORF">SPAR_05710</name>
</gene>
<dbReference type="GO" id="GO:0006355">
    <property type="term" value="P:regulation of DNA-templated transcription"/>
    <property type="evidence" value="ECO:0007669"/>
    <property type="project" value="InterPro"/>
</dbReference>
<keyword evidence="3" id="KW-0804">Transcription</keyword>
<evidence type="ECO:0000313" key="6">
    <source>
        <dbReference type="EMBL" id="OMI40493.1"/>
    </source>
</evidence>
<dbReference type="EMBL" id="ASQP01000086">
    <property type="protein sequence ID" value="OMI40493.1"/>
    <property type="molecule type" value="Genomic_DNA"/>
</dbReference>
<dbReference type="Gene3D" id="1.10.10.10">
    <property type="entry name" value="Winged helix-like DNA-binding domain superfamily/Winged helix DNA-binding domain"/>
    <property type="match status" value="1"/>
</dbReference>
<evidence type="ECO:0000313" key="7">
    <source>
        <dbReference type="Proteomes" id="UP000186168"/>
    </source>
</evidence>
<dbReference type="SMART" id="SM00421">
    <property type="entry name" value="HTH_LUXR"/>
    <property type="match status" value="1"/>
</dbReference>
<dbReference type="PANTHER" id="PTHR44688">
    <property type="entry name" value="DNA-BINDING TRANSCRIPTIONAL ACTIVATOR DEVR_DOSR"/>
    <property type="match status" value="1"/>
</dbReference>
<name>A0A1R1SQG3_9ACTN</name>
<dbReference type="PRINTS" id="PR00038">
    <property type="entry name" value="HTHLUXR"/>
</dbReference>
<dbReference type="PROSITE" id="PS50043">
    <property type="entry name" value="HTH_LUXR_2"/>
    <property type="match status" value="1"/>
</dbReference>
<protein>
    <submittedName>
        <fullName evidence="6">LuxR family transcriptional regulator</fullName>
    </submittedName>
</protein>
<dbReference type="Proteomes" id="UP000186168">
    <property type="component" value="Unassembled WGS sequence"/>
</dbReference>
<evidence type="ECO:0000256" key="4">
    <source>
        <dbReference type="SAM" id="MobiDB-lite"/>
    </source>
</evidence>
<feature type="domain" description="HTH luxR-type" evidence="5">
    <location>
        <begin position="42"/>
        <end position="107"/>
    </location>
</feature>
<comment type="caution">
    <text evidence="6">The sequence shown here is derived from an EMBL/GenBank/DDBJ whole genome shotgun (WGS) entry which is preliminary data.</text>
</comment>
<dbReference type="RefSeq" id="WP_211301777.1">
    <property type="nucleotide sequence ID" value="NZ_ASQP01000086.1"/>
</dbReference>
<evidence type="ECO:0000259" key="5">
    <source>
        <dbReference type="PROSITE" id="PS50043"/>
    </source>
</evidence>
<dbReference type="CDD" id="cd06170">
    <property type="entry name" value="LuxR_C_like"/>
    <property type="match status" value="1"/>
</dbReference>
<feature type="region of interest" description="Disordered" evidence="4">
    <location>
        <begin position="12"/>
        <end position="49"/>
    </location>
</feature>
<sequence>GIELLARRARLPLPSGPDATATAPLAALPATRSPEPAAEPADPAAALGLTPRERDVLRLVALGRSNRQIAEELFISPKTASVHVSNILAKLEVSGRGEAAAVAHRLRLVDGLADEAMAR</sequence>
<evidence type="ECO:0000256" key="2">
    <source>
        <dbReference type="ARBA" id="ARBA00023125"/>
    </source>
</evidence>
<keyword evidence="1" id="KW-0805">Transcription regulation</keyword>
<dbReference type="Pfam" id="PF00196">
    <property type="entry name" value="GerE"/>
    <property type="match status" value="1"/>
</dbReference>
<dbReference type="InterPro" id="IPR036388">
    <property type="entry name" value="WH-like_DNA-bd_sf"/>
</dbReference>
<feature type="compositionally biased region" description="Low complexity" evidence="4">
    <location>
        <begin position="19"/>
        <end position="46"/>
    </location>
</feature>
<dbReference type="SUPFAM" id="SSF46894">
    <property type="entry name" value="C-terminal effector domain of the bipartite response regulators"/>
    <property type="match status" value="1"/>
</dbReference>
<dbReference type="InterPro" id="IPR000792">
    <property type="entry name" value="Tscrpt_reg_LuxR_C"/>
</dbReference>
<keyword evidence="2" id="KW-0238">DNA-binding</keyword>
<dbReference type="AlphaFoldDB" id="A0A1R1SQG3"/>
<feature type="non-terminal residue" evidence="6">
    <location>
        <position position="1"/>
    </location>
</feature>
<proteinExistence type="predicted"/>
<dbReference type="PANTHER" id="PTHR44688:SF16">
    <property type="entry name" value="DNA-BINDING TRANSCRIPTIONAL ACTIVATOR DEVR_DOSR"/>
    <property type="match status" value="1"/>
</dbReference>
<evidence type="ECO:0000256" key="1">
    <source>
        <dbReference type="ARBA" id="ARBA00023015"/>
    </source>
</evidence>